<feature type="non-terminal residue" evidence="1">
    <location>
        <position position="393"/>
    </location>
</feature>
<reference evidence="1" key="1">
    <citation type="journal article" date="2015" name="Nature">
        <title>Complex archaea that bridge the gap between prokaryotes and eukaryotes.</title>
        <authorList>
            <person name="Spang A."/>
            <person name="Saw J.H."/>
            <person name="Jorgensen S.L."/>
            <person name="Zaremba-Niedzwiedzka K."/>
            <person name="Martijn J."/>
            <person name="Lind A.E."/>
            <person name="van Eijk R."/>
            <person name="Schleper C."/>
            <person name="Guy L."/>
            <person name="Ettema T.J."/>
        </authorList>
    </citation>
    <scope>NUCLEOTIDE SEQUENCE</scope>
</reference>
<protein>
    <submittedName>
        <fullName evidence="1">Uncharacterized protein</fullName>
    </submittedName>
</protein>
<gene>
    <name evidence="1" type="ORF">LCGC14_1591210</name>
</gene>
<name>A0A0F9KUL4_9ZZZZ</name>
<organism evidence="1">
    <name type="scientific">marine sediment metagenome</name>
    <dbReference type="NCBI Taxonomy" id="412755"/>
    <lineage>
        <taxon>unclassified sequences</taxon>
        <taxon>metagenomes</taxon>
        <taxon>ecological metagenomes</taxon>
    </lineage>
</organism>
<comment type="caution">
    <text evidence="1">The sequence shown here is derived from an EMBL/GenBank/DDBJ whole genome shotgun (WGS) entry which is preliminary data.</text>
</comment>
<evidence type="ECO:0000313" key="1">
    <source>
        <dbReference type="EMBL" id="KKM25808.1"/>
    </source>
</evidence>
<proteinExistence type="predicted"/>
<sequence>MSEFRLGGAEQLRVLESAVAPAAVANQNQIYALDVSGVTQPFVRNTAGIARLGNDTLGKSYNGLGAGDGRTITASDGAVVINLTSGVVGNQALVLTETAVARTTPMMQLTRDAAVVAAGAHVISIDNNGAGNSIDIAHAGDSNALAIILDGAGFLSEAINISESAVARTTPMVDLTRDGAVVDPAAHVVLIDNSATLNNALHIIQTGGGNAINIAIDGAALTGQALVVTETAVIRSTAMMQMTRTSVATGVMMNLVNAGSGNCLDINQSGAADAINIALSTSLVNHGIAITEDNVVRTQAMLDLRRQANATGMCIYLDNNGGGNALDINQGGGGDAINIAIDGAALTGQAFVVTETAVARTTAMMSLTRDAAVVSTGAHVLSIDNNGAGTSIS</sequence>
<accession>A0A0F9KUL4</accession>
<dbReference type="AlphaFoldDB" id="A0A0F9KUL4"/>
<dbReference type="EMBL" id="LAZR01012637">
    <property type="protein sequence ID" value="KKM25808.1"/>
    <property type="molecule type" value="Genomic_DNA"/>
</dbReference>